<dbReference type="AlphaFoldDB" id="A0A964T932"/>
<dbReference type="PROSITE" id="PS51257">
    <property type="entry name" value="PROKAR_LIPOPROTEIN"/>
    <property type="match status" value="1"/>
</dbReference>
<evidence type="ECO:0000313" key="3">
    <source>
        <dbReference type="Proteomes" id="UP000667650"/>
    </source>
</evidence>
<dbReference type="EMBL" id="JAAABI010000001">
    <property type="protein sequence ID" value="NAY90478.1"/>
    <property type="molecule type" value="Genomic_DNA"/>
</dbReference>
<feature type="domain" description="Lipocalin-like" evidence="1">
    <location>
        <begin position="29"/>
        <end position="118"/>
    </location>
</feature>
<dbReference type="InterPro" id="IPR024311">
    <property type="entry name" value="Lipocalin-like"/>
</dbReference>
<organism evidence="2 3">
    <name type="scientific">Flagellimonas ochracea</name>
    <dbReference type="NCBI Taxonomy" id="2696472"/>
    <lineage>
        <taxon>Bacteria</taxon>
        <taxon>Pseudomonadati</taxon>
        <taxon>Bacteroidota</taxon>
        <taxon>Flavobacteriia</taxon>
        <taxon>Flavobacteriales</taxon>
        <taxon>Flavobacteriaceae</taxon>
        <taxon>Flagellimonas</taxon>
    </lineage>
</organism>
<comment type="caution">
    <text evidence="2">The sequence shown here is derived from an EMBL/GenBank/DDBJ whole genome shotgun (WGS) entry which is preliminary data.</text>
</comment>
<gene>
    <name evidence="2" type="ORF">GTQ34_00980</name>
</gene>
<reference evidence="2" key="1">
    <citation type="submission" date="2020-01" db="EMBL/GenBank/DDBJ databases">
        <title>Muricauda ochracea sp. nov., isolated from a tidal flat of Garorim bay in Korea.</title>
        <authorList>
            <person name="Kim D."/>
            <person name="Yoo Y."/>
            <person name="Kim J.-J."/>
        </authorList>
    </citation>
    <scope>NUCLEOTIDE SEQUENCE</scope>
    <source>
        <strain evidence="2">JGD-17</strain>
    </source>
</reference>
<dbReference type="Proteomes" id="UP000667650">
    <property type="component" value="Unassembled WGS sequence"/>
</dbReference>
<evidence type="ECO:0000259" key="1">
    <source>
        <dbReference type="Pfam" id="PF13648"/>
    </source>
</evidence>
<protein>
    <recommendedName>
        <fullName evidence="1">Lipocalin-like domain-containing protein</fullName>
    </recommendedName>
</protein>
<dbReference type="Pfam" id="PF13648">
    <property type="entry name" value="Lipocalin_4"/>
    <property type="match status" value="1"/>
</dbReference>
<evidence type="ECO:0000313" key="2">
    <source>
        <dbReference type="EMBL" id="NAY90478.1"/>
    </source>
</evidence>
<sequence>MTRIFLFVAIVLLSGCKKNTLSGEDLHYLNGYWEIIEVEFPDGAKKEYSVNPSIDFIQLNGNEGFRKKMQPKFDGSYNTSNDAELFTVVKTEDHFALYYKNSFDDWTETLVKLDSTSFSVINEAGIQYTYRRFQPIAIPK</sequence>
<proteinExistence type="predicted"/>
<keyword evidence="3" id="KW-1185">Reference proteome</keyword>
<accession>A0A964T932</accession>
<dbReference type="RefSeq" id="WP_166521892.1">
    <property type="nucleotide sequence ID" value="NZ_JAAABI010000001.1"/>
</dbReference>
<name>A0A964T932_9FLAO</name>